<organism evidence="1 2">
    <name type="scientific">Nonomuraea purpurea</name>
    <dbReference type="NCBI Taxonomy" id="1849276"/>
    <lineage>
        <taxon>Bacteria</taxon>
        <taxon>Bacillati</taxon>
        <taxon>Actinomycetota</taxon>
        <taxon>Actinomycetes</taxon>
        <taxon>Streptosporangiales</taxon>
        <taxon>Streptosporangiaceae</taxon>
        <taxon>Nonomuraea</taxon>
    </lineage>
</organism>
<protein>
    <submittedName>
        <fullName evidence="1">Uncharacterized protein</fullName>
    </submittedName>
</protein>
<comment type="caution">
    <text evidence="1">The sequence shown here is derived from an EMBL/GenBank/DDBJ whole genome shotgun (WGS) entry which is preliminary data.</text>
</comment>
<accession>A0ABV8GC94</accession>
<dbReference type="Proteomes" id="UP001595851">
    <property type="component" value="Unassembled WGS sequence"/>
</dbReference>
<evidence type="ECO:0000313" key="1">
    <source>
        <dbReference type="EMBL" id="MFC4011596.1"/>
    </source>
</evidence>
<dbReference type="EMBL" id="JBHSBI010000016">
    <property type="protein sequence ID" value="MFC4011596.1"/>
    <property type="molecule type" value="Genomic_DNA"/>
</dbReference>
<evidence type="ECO:0000313" key="2">
    <source>
        <dbReference type="Proteomes" id="UP001595851"/>
    </source>
</evidence>
<gene>
    <name evidence="1" type="ORF">ACFOY2_30500</name>
</gene>
<name>A0ABV8GC94_9ACTN</name>
<dbReference type="RefSeq" id="WP_379531536.1">
    <property type="nucleotide sequence ID" value="NZ_JBHSBI010000016.1"/>
</dbReference>
<proteinExistence type="predicted"/>
<reference evidence="2" key="1">
    <citation type="journal article" date="2019" name="Int. J. Syst. Evol. Microbiol.">
        <title>The Global Catalogue of Microorganisms (GCM) 10K type strain sequencing project: providing services to taxonomists for standard genome sequencing and annotation.</title>
        <authorList>
            <consortium name="The Broad Institute Genomics Platform"/>
            <consortium name="The Broad Institute Genome Sequencing Center for Infectious Disease"/>
            <person name="Wu L."/>
            <person name="Ma J."/>
        </authorList>
    </citation>
    <scope>NUCLEOTIDE SEQUENCE [LARGE SCALE GENOMIC DNA]</scope>
    <source>
        <strain evidence="2">TBRC 1276</strain>
    </source>
</reference>
<keyword evidence="2" id="KW-1185">Reference proteome</keyword>
<sequence length="60" mass="6829">MGNSITDLRFTPLLATDIKAVLERHGYRLPSGGEHVRELVLVRVDVVLRNLVETFEGRIR</sequence>